<dbReference type="GO" id="GO:0009313">
    <property type="term" value="P:oligosaccharide catabolic process"/>
    <property type="evidence" value="ECO:0007669"/>
    <property type="project" value="TreeGrafter"/>
</dbReference>
<gene>
    <name evidence="5" type="ORF">CY0110_21240</name>
</gene>
<dbReference type="OrthoDB" id="9805159at2"/>
<proteinExistence type="inferred from homology"/>
<dbReference type="SMART" id="SM00642">
    <property type="entry name" value="Aamy"/>
    <property type="match status" value="1"/>
</dbReference>
<evidence type="ECO:0000313" key="6">
    <source>
        <dbReference type="Proteomes" id="UP000003781"/>
    </source>
</evidence>
<dbReference type="AlphaFoldDB" id="A3IRF2"/>
<keyword evidence="6" id="KW-1185">Reference proteome</keyword>
<comment type="similarity">
    <text evidence="1">Belongs to the glycosyl hydrolase 13 family.</text>
</comment>
<evidence type="ECO:0000256" key="3">
    <source>
        <dbReference type="ARBA" id="ARBA00023295"/>
    </source>
</evidence>
<dbReference type="PANTHER" id="PTHR10357">
    <property type="entry name" value="ALPHA-AMYLASE FAMILY MEMBER"/>
    <property type="match status" value="1"/>
</dbReference>
<dbReference type="InterPro" id="IPR017853">
    <property type="entry name" value="GH"/>
</dbReference>
<sequence length="557" mass="64682">MNLSVASKQSQAQDWWRSAAIYQVYPRSFFDSNGDGIGDLPGIIHKLDYIAQLEVDAVWISPFFKSPMKDFGYDISDYRAIEPMFGTMEDFQLLLKEAHDRNLRILIDQVWNHTSDQHPWFIESRSSWDNAKADWYVWEDPKPDGSPPNNWRATFGGSAWEWDETRQQYYLHSFLVSQPDLNWYNPEVKEAIFDVARFWLDMGVDGFRLDVVNFYLHDRQLRDNPPRPPEMKRPAGADPKDPFFDFLNVHNFCQPEITDLLTSIRQVMDEYPGTTTLAEISSAEDPLLLASEYVSGDDKLHMAYNSELMKDEPFSYSRLREMIQRIETHFQDGVICWTAGTHDFPRLKSRWQKHQEIDHFTEEAFEHLLVALILALKGSCCIYQGDELGLTQADIPYEKMQDPYGLQGYPDILGRDGCRTPMPWEPSSHQAGFTTAKEPWLPIPAEHCPMAVDIQEKEAMSLLNKYRRLFSWRNRQPALRNGDLTLLDTPEPLLGFARKCKEQHLICLFNLSPVALRHDLSNYPNCKESDESDFTNRRYDHTIEIPGYGVFFGDCLS</sequence>
<dbReference type="SUPFAM" id="SSF51445">
    <property type="entry name" value="(Trans)glycosidases"/>
    <property type="match status" value="1"/>
</dbReference>
<dbReference type="FunFam" id="3.90.400.10:FF:000002">
    <property type="entry name" value="Sucrose isomerase"/>
    <property type="match status" value="1"/>
</dbReference>
<organism evidence="5 6">
    <name type="scientific">Crocosphaera chwakensis CCY0110</name>
    <dbReference type="NCBI Taxonomy" id="391612"/>
    <lineage>
        <taxon>Bacteria</taxon>
        <taxon>Bacillati</taxon>
        <taxon>Cyanobacteriota</taxon>
        <taxon>Cyanophyceae</taxon>
        <taxon>Oscillatoriophycideae</taxon>
        <taxon>Chroococcales</taxon>
        <taxon>Aphanothecaceae</taxon>
        <taxon>Crocosphaera</taxon>
        <taxon>Crocosphaera chwakensis</taxon>
    </lineage>
</organism>
<dbReference type="Proteomes" id="UP000003781">
    <property type="component" value="Unassembled WGS sequence"/>
</dbReference>
<protein>
    <submittedName>
        <fullName evidence="5">Probable alpha-glucosidase</fullName>
    </submittedName>
</protein>
<dbReference type="PANTHER" id="PTHR10357:SF179">
    <property type="entry name" value="NEUTRAL AND BASIC AMINO ACID TRANSPORT PROTEIN RBAT"/>
    <property type="match status" value="1"/>
</dbReference>
<dbReference type="InterPro" id="IPR006047">
    <property type="entry name" value="GH13_cat_dom"/>
</dbReference>
<evidence type="ECO:0000256" key="1">
    <source>
        <dbReference type="ARBA" id="ARBA00008061"/>
    </source>
</evidence>
<feature type="domain" description="Glycosyl hydrolase family 13 catalytic" evidence="4">
    <location>
        <begin position="23"/>
        <end position="419"/>
    </location>
</feature>
<comment type="caution">
    <text evidence="5">The sequence shown here is derived from an EMBL/GenBank/DDBJ whole genome shotgun (WGS) entry which is preliminary data.</text>
</comment>
<dbReference type="Gene3D" id="3.90.400.10">
    <property type="entry name" value="Oligo-1,6-glucosidase, Domain 2"/>
    <property type="match status" value="1"/>
</dbReference>
<evidence type="ECO:0000259" key="4">
    <source>
        <dbReference type="SMART" id="SM00642"/>
    </source>
</evidence>
<dbReference type="GO" id="GO:0004556">
    <property type="term" value="F:alpha-amylase activity"/>
    <property type="evidence" value="ECO:0007669"/>
    <property type="project" value="TreeGrafter"/>
</dbReference>
<dbReference type="RefSeq" id="WP_008275962.1">
    <property type="nucleotide sequence ID" value="NZ_AAXW01000018.1"/>
</dbReference>
<dbReference type="EMBL" id="AAXW01000018">
    <property type="protein sequence ID" value="EAZ90954.1"/>
    <property type="molecule type" value="Genomic_DNA"/>
</dbReference>
<dbReference type="Gene3D" id="2.60.40.1180">
    <property type="entry name" value="Golgi alpha-mannosidase II"/>
    <property type="match status" value="1"/>
</dbReference>
<dbReference type="InterPro" id="IPR013780">
    <property type="entry name" value="Glyco_hydro_b"/>
</dbReference>
<accession>A3IRF2</accession>
<dbReference type="Pfam" id="PF00128">
    <property type="entry name" value="Alpha-amylase"/>
    <property type="match status" value="1"/>
</dbReference>
<name>A3IRF2_9CHRO</name>
<dbReference type="InterPro" id="IPR045857">
    <property type="entry name" value="O16G_dom_2"/>
</dbReference>
<evidence type="ECO:0000313" key="5">
    <source>
        <dbReference type="EMBL" id="EAZ90954.1"/>
    </source>
</evidence>
<dbReference type="CDD" id="cd11330">
    <property type="entry name" value="AmyAc_OligoGlu"/>
    <property type="match status" value="1"/>
</dbReference>
<evidence type="ECO:0000256" key="2">
    <source>
        <dbReference type="ARBA" id="ARBA00022801"/>
    </source>
</evidence>
<keyword evidence="3" id="KW-0326">Glycosidase</keyword>
<reference evidence="5 6" key="1">
    <citation type="submission" date="2007-03" db="EMBL/GenBank/DDBJ databases">
        <authorList>
            <person name="Stal L."/>
            <person name="Ferriera S."/>
            <person name="Johnson J."/>
            <person name="Kravitz S."/>
            <person name="Beeson K."/>
            <person name="Sutton G."/>
            <person name="Rogers Y.-H."/>
            <person name="Friedman R."/>
            <person name="Frazier M."/>
            <person name="Venter J.C."/>
        </authorList>
    </citation>
    <scope>NUCLEOTIDE SEQUENCE [LARGE SCALE GENOMIC DNA]</scope>
    <source>
        <strain evidence="5 6">CCY0110</strain>
    </source>
</reference>
<keyword evidence="2" id="KW-0378">Hydrolase</keyword>
<dbReference type="Gene3D" id="3.20.20.80">
    <property type="entry name" value="Glycosidases"/>
    <property type="match status" value="1"/>
</dbReference>
<dbReference type="eggNOG" id="COG0366">
    <property type="taxonomic scope" value="Bacteria"/>
</dbReference>